<dbReference type="AlphaFoldDB" id="A0A5C6AJT5"/>
<comment type="pathway">
    <text evidence="1">Lipid metabolism; fatty acid beta-oxidation.</text>
</comment>
<dbReference type="Pfam" id="PF00725">
    <property type="entry name" value="3HCDH"/>
    <property type="match status" value="2"/>
</dbReference>
<dbReference type="GO" id="GO:0070403">
    <property type="term" value="F:NAD+ binding"/>
    <property type="evidence" value="ECO:0007669"/>
    <property type="project" value="InterPro"/>
</dbReference>
<dbReference type="InterPro" id="IPR036291">
    <property type="entry name" value="NAD(P)-bd_dom_sf"/>
</dbReference>
<dbReference type="InterPro" id="IPR050136">
    <property type="entry name" value="FA_oxidation_alpha_subunit"/>
</dbReference>
<evidence type="ECO:0000256" key="12">
    <source>
        <dbReference type="ARBA" id="ARBA00049556"/>
    </source>
</evidence>
<proteinExistence type="inferred from homology"/>
<keyword evidence="16" id="KW-1185">Reference proteome</keyword>
<evidence type="ECO:0000256" key="11">
    <source>
        <dbReference type="ARBA" id="ARBA00023268"/>
    </source>
</evidence>
<feature type="domain" description="3-hydroxyacyl-CoA dehydrogenase C-terminal" evidence="13">
    <location>
        <begin position="502"/>
        <end position="595"/>
    </location>
</feature>
<dbReference type="GO" id="GO:0016509">
    <property type="term" value="F:long-chain (3S)-3-hydroxyacyl-CoA dehydrogenase (NAD+) activity"/>
    <property type="evidence" value="ECO:0007669"/>
    <property type="project" value="TreeGrafter"/>
</dbReference>
<evidence type="ECO:0000256" key="5">
    <source>
        <dbReference type="ARBA" id="ARBA00022832"/>
    </source>
</evidence>
<dbReference type="InterPro" id="IPR006108">
    <property type="entry name" value="3HC_DH_C"/>
</dbReference>
<evidence type="ECO:0000256" key="1">
    <source>
        <dbReference type="ARBA" id="ARBA00005005"/>
    </source>
</evidence>
<dbReference type="Pfam" id="PF02737">
    <property type="entry name" value="3HCDH_N"/>
    <property type="match status" value="1"/>
</dbReference>
<dbReference type="CDD" id="cd06558">
    <property type="entry name" value="crotonase-like"/>
    <property type="match status" value="1"/>
</dbReference>
<dbReference type="RefSeq" id="WP_146522036.1">
    <property type="nucleotide sequence ID" value="NZ_CP151726.1"/>
</dbReference>
<dbReference type="FunFam" id="3.40.50.720:FF:000009">
    <property type="entry name" value="Fatty oxidation complex, alpha subunit"/>
    <property type="match status" value="1"/>
</dbReference>
<dbReference type="SUPFAM" id="SSF48179">
    <property type="entry name" value="6-phosphogluconate dehydrogenase C-terminal domain-like"/>
    <property type="match status" value="2"/>
</dbReference>
<dbReference type="PANTHER" id="PTHR43612:SF3">
    <property type="entry name" value="TRIFUNCTIONAL ENZYME SUBUNIT ALPHA, MITOCHONDRIAL"/>
    <property type="match status" value="1"/>
</dbReference>
<dbReference type="InterPro" id="IPR006180">
    <property type="entry name" value="3-OHacyl-CoA_DH_CS"/>
</dbReference>
<evidence type="ECO:0000313" key="15">
    <source>
        <dbReference type="EMBL" id="TWT98463.1"/>
    </source>
</evidence>
<dbReference type="Proteomes" id="UP000320176">
    <property type="component" value="Unassembled WGS sequence"/>
</dbReference>
<keyword evidence="6" id="KW-0442">Lipid degradation</keyword>
<dbReference type="GO" id="GO:0006635">
    <property type="term" value="P:fatty acid beta-oxidation"/>
    <property type="evidence" value="ECO:0007669"/>
    <property type="project" value="UniProtKB-UniPathway"/>
</dbReference>
<dbReference type="UniPathway" id="UPA00659"/>
<keyword evidence="10" id="KW-0456">Lyase</keyword>
<evidence type="ECO:0000256" key="6">
    <source>
        <dbReference type="ARBA" id="ARBA00022963"/>
    </source>
</evidence>
<dbReference type="SUPFAM" id="SSF52096">
    <property type="entry name" value="ClpP/crotonase"/>
    <property type="match status" value="1"/>
</dbReference>
<evidence type="ECO:0000256" key="10">
    <source>
        <dbReference type="ARBA" id="ARBA00023239"/>
    </source>
</evidence>
<keyword evidence="5" id="KW-0276">Fatty acid metabolism</keyword>
<accession>A0A5C6AJT5</accession>
<evidence type="ECO:0000256" key="7">
    <source>
        <dbReference type="ARBA" id="ARBA00023002"/>
    </source>
</evidence>
<evidence type="ECO:0000256" key="2">
    <source>
        <dbReference type="ARBA" id="ARBA00007005"/>
    </source>
</evidence>
<evidence type="ECO:0000256" key="4">
    <source>
        <dbReference type="ARBA" id="ARBA00012076"/>
    </source>
</evidence>
<dbReference type="OrthoDB" id="9771883at2"/>
<sequence>MNAHDYKNFTVTEVGAICHVVLDVPNRPMNVLQHDVMTELERIVSDLEENVTASVVLFESGKESGFLAGADIAIIESIQSPEQAEALLVAGQSLFARIERLRMKTVAVLHGPCLGGGLEWALACDHRLARDNSSTKIGLPEIKLGLIPGWGGTQRLPARVGLAAGLKMILQGTQVDAGRAARMGLVDRAIKPENWTEEVNAFAHLLATGKKPRQRIVRRWFSRLIDSTSMGRRYILKTARRSIAKHADHYPALSSAIDAISDGYRGDRSGFDTERSEFIKLLATPTCRQLLRLFFARESARNPRTWTPGETRAVMELPIRKVGVVGAGAMGAGIGQLAATRGYSVCLKEIDAATAEKARVNVDRMIDEYADRKRFDDGQRVDLRSKVSVTALQVDLADADLIVEAVVERMDVKQRVLGDLEPMVAKHCILATNTSSLSVAEMSKGLQRPDNFAGLHFFNPVHAMELVEIVRGPTTSEATVARLVTLVRALGKTPIVTNDSPGFLVNRVLFPYLGEAIRMVAEGHSVESIDRAVKRFGMPMGPLELLDQVGLDVALHVAGGLQSVLPDASAVIDTLQTMVDRGHLGKKTKVGFYDYHEKRKRVAVTQQKSRRVMPATIPGGFPGDSLDDTQRRLVYPMLAESVRCLEEHVVADAWAIDLAMVLGTGFAPHRGGPLSVIDSIGADRVMGNMKILRSIHGPRFSPPESLIAMAGSGQRFLATSLSKQPATAKP</sequence>
<dbReference type="InterPro" id="IPR006176">
    <property type="entry name" value="3-OHacyl-CoA_DH_NAD-bd"/>
</dbReference>
<dbReference type="SUPFAM" id="SSF51735">
    <property type="entry name" value="NAD(P)-binding Rossmann-fold domains"/>
    <property type="match status" value="1"/>
</dbReference>
<evidence type="ECO:0000313" key="16">
    <source>
        <dbReference type="Proteomes" id="UP000320176"/>
    </source>
</evidence>
<dbReference type="InterPro" id="IPR029045">
    <property type="entry name" value="ClpP/crotonase-like_dom_sf"/>
</dbReference>
<dbReference type="Gene3D" id="3.90.226.10">
    <property type="entry name" value="2-enoyl-CoA Hydratase, Chain A, domain 1"/>
    <property type="match status" value="1"/>
</dbReference>
<protein>
    <recommendedName>
        <fullName evidence="4">enoyl-CoA hydratase</fullName>
        <ecNumber evidence="4">4.2.1.17</ecNumber>
    </recommendedName>
</protein>
<keyword evidence="8" id="KW-0520">NAD</keyword>
<comment type="similarity">
    <text evidence="2">In the central section; belongs to the 3-hydroxyacyl-CoA dehydrogenase family.</text>
</comment>
<comment type="catalytic activity">
    <reaction evidence="12">
        <text>a (3S)-3-hydroxyacyl-CoA + NAD(+) = a 3-oxoacyl-CoA + NADH + H(+)</text>
        <dbReference type="Rhea" id="RHEA:22432"/>
        <dbReference type="ChEBI" id="CHEBI:15378"/>
        <dbReference type="ChEBI" id="CHEBI:57318"/>
        <dbReference type="ChEBI" id="CHEBI:57540"/>
        <dbReference type="ChEBI" id="CHEBI:57945"/>
        <dbReference type="ChEBI" id="CHEBI:90726"/>
        <dbReference type="EC" id="1.1.1.35"/>
    </reaction>
</comment>
<keyword evidence="11" id="KW-0511">Multifunctional enzyme</keyword>
<reference evidence="15 16" key="1">
    <citation type="submission" date="2019-02" db="EMBL/GenBank/DDBJ databases">
        <title>Deep-cultivation of Planctomycetes and their phenomic and genomic characterization uncovers novel biology.</title>
        <authorList>
            <person name="Wiegand S."/>
            <person name="Jogler M."/>
            <person name="Boedeker C."/>
            <person name="Pinto D."/>
            <person name="Vollmers J."/>
            <person name="Rivas-Marin E."/>
            <person name="Kohn T."/>
            <person name="Peeters S.H."/>
            <person name="Heuer A."/>
            <person name="Rast P."/>
            <person name="Oberbeckmann S."/>
            <person name="Bunk B."/>
            <person name="Jeske O."/>
            <person name="Meyerdierks A."/>
            <person name="Storesund J.E."/>
            <person name="Kallscheuer N."/>
            <person name="Luecker S."/>
            <person name="Lage O.M."/>
            <person name="Pohl T."/>
            <person name="Merkel B.J."/>
            <person name="Hornburger P."/>
            <person name="Mueller R.-W."/>
            <person name="Bruemmer F."/>
            <person name="Labrenz M."/>
            <person name="Spormann A.M."/>
            <person name="Op Den Camp H."/>
            <person name="Overmann J."/>
            <person name="Amann R."/>
            <person name="Jetten M.S.M."/>
            <person name="Mascher T."/>
            <person name="Medema M.H."/>
            <person name="Devos D.P."/>
            <person name="Kaster A.-K."/>
            <person name="Ovreas L."/>
            <person name="Rohde M."/>
            <person name="Galperin M.Y."/>
            <person name="Jogler C."/>
        </authorList>
    </citation>
    <scope>NUCLEOTIDE SEQUENCE [LARGE SCALE GENOMIC DNA]</scope>
    <source>
        <strain evidence="15 16">Pla52n</strain>
    </source>
</reference>
<dbReference type="InterPro" id="IPR001753">
    <property type="entry name" value="Enoyl-CoA_hydra/iso"/>
</dbReference>
<dbReference type="EMBL" id="SJPN01000006">
    <property type="protein sequence ID" value="TWT98463.1"/>
    <property type="molecule type" value="Genomic_DNA"/>
</dbReference>
<keyword evidence="7" id="KW-0560">Oxidoreductase</keyword>
<dbReference type="Gene3D" id="3.40.50.720">
    <property type="entry name" value="NAD(P)-binding Rossmann-like Domain"/>
    <property type="match status" value="1"/>
</dbReference>
<keyword evidence="9" id="KW-0443">Lipid metabolism</keyword>
<comment type="similarity">
    <text evidence="3">In the N-terminal section; belongs to the enoyl-CoA hydratase/isomerase family.</text>
</comment>
<evidence type="ECO:0000256" key="9">
    <source>
        <dbReference type="ARBA" id="ARBA00023098"/>
    </source>
</evidence>
<evidence type="ECO:0000256" key="3">
    <source>
        <dbReference type="ARBA" id="ARBA00008750"/>
    </source>
</evidence>
<organism evidence="15 16">
    <name type="scientific">Stieleria varia</name>
    <dbReference type="NCBI Taxonomy" id="2528005"/>
    <lineage>
        <taxon>Bacteria</taxon>
        <taxon>Pseudomonadati</taxon>
        <taxon>Planctomycetota</taxon>
        <taxon>Planctomycetia</taxon>
        <taxon>Pirellulales</taxon>
        <taxon>Pirellulaceae</taxon>
        <taxon>Stieleria</taxon>
    </lineage>
</organism>
<feature type="domain" description="3-hydroxyacyl-CoA dehydrogenase C-terminal" evidence="13">
    <location>
        <begin position="632"/>
        <end position="705"/>
    </location>
</feature>
<comment type="caution">
    <text evidence="15">The sequence shown here is derived from an EMBL/GenBank/DDBJ whole genome shotgun (WGS) entry which is preliminary data.</text>
</comment>
<evidence type="ECO:0000256" key="8">
    <source>
        <dbReference type="ARBA" id="ARBA00023027"/>
    </source>
</evidence>
<dbReference type="PANTHER" id="PTHR43612">
    <property type="entry name" value="TRIFUNCTIONAL ENZYME SUBUNIT ALPHA"/>
    <property type="match status" value="1"/>
</dbReference>
<dbReference type="GO" id="GO:0004300">
    <property type="term" value="F:enoyl-CoA hydratase activity"/>
    <property type="evidence" value="ECO:0007669"/>
    <property type="project" value="UniProtKB-EC"/>
</dbReference>
<gene>
    <name evidence="15" type="primary">fadJ_1</name>
    <name evidence="15" type="ORF">Pla52n_49770</name>
</gene>
<evidence type="ECO:0000259" key="13">
    <source>
        <dbReference type="Pfam" id="PF00725"/>
    </source>
</evidence>
<dbReference type="Pfam" id="PF00378">
    <property type="entry name" value="ECH_1"/>
    <property type="match status" value="1"/>
</dbReference>
<name>A0A5C6AJT5_9BACT</name>
<evidence type="ECO:0000259" key="14">
    <source>
        <dbReference type="Pfam" id="PF02737"/>
    </source>
</evidence>
<dbReference type="PROSITE" id="PS00067">
    <property type="entry name" value="3HCDH"/>
    <property type="match status" value="1"/>
</dbReference>
<dbReference type="Gene3D" id="1.10.1040.50">
    <property type="match status" value="1"/>
</dbReference>
<dbReference type="EC" id="4.2.1.17" evidence="4"/>
<feature type="domain" description="3-hydroxyacyl-CoA dehydrogenase NAD binding" evidence="14">
    <location>
        <begin position="321"/>
        <end position="499"/>
    </location>
</feature>
<dbReference type="InterPro" id="IPR008927">
    <property type="entry name" value="6-PGluconate_DH-like_C_sf"/>
</dbReference>